<dbReference type="GO" id="GO:0000725">
    <property type="term" value="P:recombinational repair"/>
    <property type="evidence" value="ECO:0007669"/>
    <property type="project" value="TreeGrafter"/>
</dbReference>
<comment type="caution">
    <text evidence="2">The sequence shown here is derived from an EMBL/GenBank/DDBJ whole genome shotgun (WGS) entry which is preliminary data.</text>
</comment>
<dbReference type="SUPFAM" id="SSF54211">
    <property type="entry name" value="Ribosomal protein S5 domain 2-like"/>
    <property type="match status" value="1"/>
</dbReference>
<sequence length="168" mass="18166">MKGVSGSTVIASLEGTRPMLVEVQALLSYTSFGVPRRTATGADYNRVVLLMAVLEKRVGLQLQNYDSYVNVVGGIKLNEPSSDLGIIAAIASSYRDKEIDGGTVIIGEVGLAGEVRAVNFIEKRINEAAKLGFTKCVIPYNNYKNLKDDPKIKVYGVKSVEEALNIII</sequence>
<reference evidence="2" key="1">
    <citation type="submission" date="2019-08" db="EMBL/GenBank/DDBJ databases">
        <authorList>
            <person name="Kucharzyk K."/>
            <person name="Murdoch R.W."/>
            <person name="Higgins S."/>
            <person name="Loffler F."/>
        </authorList>
    </citation>
    <scope>NUCLEOTIDE SEQUENCE</scope>
</reference>
<proteinExistence type="predicted"/>
<dbReference type="EC" id="3.6.4.-" evidence="2"/>
<feature type="domain" description="Lon proteolytic" evidence="1">
    <location>
        <begin position="73"/>
        <end position="157"/>
    </location>
</feature>
<dbReference type="PANTHER" id="PTHR32472">
    <property type="entry name" value="DNA REPAIR PROTEIN RADA"/>
    <property type="match status" value="1"/>
</dbReference>
<organism evidence="2">
    <name type="scientific">bioreactor metagenome</name>
    <dbReference type="NCBI Taxonomy" id="1076179"/>
    <lineage>
        <taxon>unclassified sequences</taxon>
        <taxon>metagenomes</taxon>
        <taxon>ecological metagenomes</taxon>
    </lineage>
</organism>
<name>A0A645BFX5_9ZZZZ</name>
<dbReference type="InterPro" id="IPR020568">
    <property type="entry name" value="Ribosomal_Su5_D2-typ_SF"/>
</dbReference>
<dbReference type="InterPro" id="IPR014721">
    <property type="entry name" value="Ribsml_uS5_D2-typ_fold_subgr"/>
</dbReference>
<dbReference type="Gene3D" id="3.30.230.10">
    <property type="match status" value="1"/>
</dbReference>
<dbReference type="GO" id="GO:0005829">
    <property type="term" value="C:cytosol"/>
    <property type="evidence" value="ECO:0007669"/>
    <property type="project" value="TreeGrafter"/>
</dbReference>
<dbReference type="GO" id="GO:0006508">
    <property type="term" value="P:proteolysis"/>
    <property type="evidence" value="ECO:0007669"/>
    <property type="project" value="InterPro"/>
</dbReference>
<dbReference type="PRINTS" id="PR00830">
    <property type="entry name" value="ENDOLAPTASE"/>
</dbReference>
<dbReference type="PANTHER" id="PTHR32472:SF10">
    <property type="entry name" value="DNA REPAIR PROTEIN RADA-LIKE PROTEIN"/>
    <property type="match status" value="1"/>
</dbReference>
<dbReference type="GO" id="GO:0004176">
    <property type="term" value="F:ATP-dependent peptidase activity"/>
    <property type="evidence" value="ECO:0007669"/>
    <property type="project" value="InterPro"/>
</dbReference>
<dbReference type="InterPro" id="IPR008269">
    <property type="entry name" value="Lon_proteolytic"/>
</dbReference>
<evidence type="ECO:0000313" key="2">
    <source>
        <dbReference type="EMBL" id="MPM64232.1"/>
    </source>
</evidence>
<dbReference type="GO" id="GO:0004252">
    <property type="term" value="F:serine-type endopeptidase activity"/>
    <property type="evidence" value="ECO:0007669"/>
    <property type="project" value="InterPro"/>
</dbReference>
<dbReference type="EMBL" id="VSSQ01019838">
    <property type="protein sequence ID" value="MPM64232.1"/>
    <property type="molecule type" value="Genomic_DNA"/>
</dbReference>
<dbReference type="Pfam" id="PF05362">
    <property type="entry name" value="Lon_C"/>
    <property type="match status" value="1"/>
</dbReference>
<dbReference type="AlphaFoldDB" id="A0A645BFX5"/>
<evidence type="ECO:0000259" key="1">
    <source>
        <dbReference type="Pfam" id="PF05362"/>
    </source>
</evidence>
<gene>
    <name evidence="2" type="primary">radA_29</name>
    <name evidence="2" type="ORF">SDC9_111118</name>
</gene>
<protein>
    <submittedName>
        <fullName evidence="2">DNA repair protein RadA</fullName>
        <ecNumber evidence="2">3.6.4.-</ecNumber>
    </submittedName>
</protein>
<keyword evidence="2" id="KW-0378">Hydrolase</keyword>
<accession>A0A645BFX5</accession>
<dbReference type="FunFam" id="3.30.230.10:FF:000031">
    <property type="entry name" value="DNA repair protein RadA"/>
    <property type="match status" value="1"/>
</dbReference>